<dbReference type="PANTHER" id="PTHR43156:SF2">
    <property type="entry name" value="STAGE II SPORULATION PROTEIN E"/>
    <property type="match status" value="1"/>
</dbReference>
<proteinExistence type="predicted"/>
<organism evidence="4 5">
    <name type="scientific">Roseiarcus fermentans</name>
    <dbReference type="NCBI Taxonomy" id="1473586"/>
    <lineage>
        <taxon>Bacteria</taxon>
        <taxon>Pseudomonadati</taxon>
        <taxon>Pseudomonadota</taxon>
        <taxon>Alphaproteobacteria</taxon>
        <taxon>Hyphomicrobiales</taxon>
        <taxon>Roseiarcaceae</taxon>
        <taxon>Roseiarcus</taxon>
    </lineage>
</organism>
<dbReference type="GO" id="GO:0016791">
    <property type="term" value="F:phosphatase activity"/>
    <property type="evidence" value="ECO:0007669"/>
    <property type="project" value="TreeGrafter"/>
</dbReference>
<dbReference type="InterPro" id="IPR011006">
    <property type="entry name" value="CheY-like_superfamily"/>
</dbReference>
<dbReference type="InterPro" id="IPR036457">
    <property type="entry name" value="PPM-type-like_dom_sf"/>
</dbReference>
<comment type="caution">
    <text evidence="4">The sequence shown here is derived from an EMBL/GenBank/DDBJ whole genome shotgun (WGS) entry which is preliminary data.</text>
</comment>
<dbReference type="InterPro" id="IPR052016">
    <property type="entry name" value="Bact_Sigma-Reg"/>
</dbReference>
<feature type="modified residue" description="4-aspartylphosphate" evidence="2">
    <location>
        <position position="186"/>
    </location>
</feature>
<dbReference type="Pfam" id="PF13581">
    <property type="entry name" value="HATPase_c_2"/>
    <property type="match status" value="1"/>
</dbReference>
<dbReference type="Proteomes" id="UP000253529">
    <property type="component" value="Unassembled WGS sequence"/>
</dbReference>
<dbReference type="InterPro" id="IPR036890">
    <property type="entry name" value="HATPase_C_sf"/>
</dbReference>
<dbReference type="RefSeq" id="WP_113888430.1">
    <property type="nucleotide sequence ID" value="NZ_QNRK01000006.1"/>
</dbReference>
<dbReference type="Pfam" id="PF07228">
    <property type="entry name" value="SpoIIE"/>
    <property type="match status" value="1"/>
</dbReference>
<dbReference type="InterPro" id="IPR003594">
    <property type="entry name" value="HATPase_dom"/>
</dbReference>
<dbReference type="EMBL" id="QNRK01000006">
    <property type="protein sequence ID" value="RBP16098.1"/>
    <property type="molecule type" value="Genomic_DNA"/>
</dbReference>
<gene>
    <name evidence="4" type="ORF">DFR50_10660</name>
</gene>
<keyword evidence="5" id="KW-1185">Reference proteome</keyword>
<dbReference type="Pfam" id="PF00072">
    <property type="entry name" value="Response_reg"/>
    <property type="match status" value="1"/>
</dbReference>
<dbReference type="Gene3D" id="3.60.40.10">
    <property type="entry name" value="PPM-type phosphatase domain"/>
    <property type="match status" value="1"/>
</dbReference>
<evidence type="ECO:0000256" key="1">
    <source>
        <dbReference type="ARBA" id="ARBA00022801"/>
    </source>
</evidence>
<protein>
    <submittedName>
        <fullName evidence="4">Transcriptional regulator</fullName>
    </submittedName>
</protein>
<dbReference type="SUPFAM" id="SSF55874">
    <property type="entry name" value="ATPase domain of HSP90 chaperone/DNA topoisomerase II/histidine kinase"/>
    <property type="match status" value="1"/>
</dbReference>
<dbReference type="SMART" id="SM00448">
    <property type="entry name" value="REC"/>
    <property type="match status" value="1"/>
</dbReference>
<name>A0A366FN95_9HYPH</name>
<sequence length="498" mass="52806">MNVFETERPATLADGSWLRRAMARRLQDLRLPVEIVDDLQLVVSEIVANAVLHGSPAPRTLGVRVDIEGVDLVVAITDDGGPFCESERRIGSERASDPLAATGRGLALARAALDRNAYQGGVPNRFTGWRSLRRRRATALVVEDTPALLEAYTETLQRDYRVIASSSMEEAKSALREQTIDVVLADVHLGDGLGVALPDEIAALDGGALPVVLISSDTSTATRDSALRLGAEFYLSKPVRPQALRDAVALALSRATVRDARLARRFARHVDGFLTGRLPERMNGYRAASAGGTAEAGGGDLVLHLPMGDGDRIVLVDVMGHGVAARAWAVAYAAIVRTLHHCLGAIDAGAFLTELARVAWTDPTLERALATVLVVDLDAHGALVASAGHPPPLVVGAAVRRTTVVNVLLGVLPPEPHEAERIDLEPGDRLALFTDGLDPADVAAGGDPPPWFMSALLGGRADPLALVGETLRQATETALGPRPADDWTFVIVEKGETP</sequence>
<accession>A0A366FN95</accession>
<evidence type="ECO:0000259" key="3">
    <source>
        <dbReference type="PROSITE" id="PS50110"/>
    </source>
</evidence>
<dbReference type="SMART" id="SM00331">
    <property type="entry name" value="PP2C_SIG"/>
    <property type="match status" value="1"/>
</dbReference>
<dbReference type="SUPFAM" id="SSF52172">
    <property type="entry name" value="CheY-like"/>
    <property type="match status" value="1"/>
</dbReference>
<dbReference type="PROSITE" id="PS50110">
    <property type="entry name" value="RESPONSE_REGULATORY"/>
    <property type="match status" value="1"/>
</dbReference>
<evidence type="ECO:0000256" key="2">
    <source>
        <dbReference type="PROSITE-ProRule" id="PRU00169"/>
    </source>
</evidence>
<dbReference type="CDD" id="cd16936">
    <property type="entry name" value="HATPase_RsbW-like"/>
    <property type="match status" value="1"/>
</dbReference>
<keyword evidence="1" id="KW-0378">Hydrolase</keyword>
<dbReference type="AlphaFoldDB" id="A0A366FN95"/>
<dbReference type="GO" id="GO:0000160">
    <property type="term" value="P:phosphorelay signal transduction system"/>
    <property type="evidence" value="ECO:0007669"/>
    <property type="project" value="InterPro"/>
</dbReference>
<evidence type="ECO:0000313" key="5">
    <source>
        <dbReference type="Proteomes" id="UP000253529"/>
    </source>
</evidence>
<dbReference type="Gene3D" id="3.40.50.2300">
    <property type="match status" value="1"/>
</dbReference>
<dbReference type="PANTHER" id="PTHR43156">
    <property type="entry name" value="STAGE II SPORULATION PROTEIN E-RELATED"/>
    <property type="match status" value="1"/>
</dbReference>
<dbReference type="SUPFAM" id="SSF81606">
    <property type="entry name" value="PP2C-like"/>
    <property type="match status" value="1"/>
</dbReference>
<dbReference type="OrthoDB" id="9811749at2"/>
<keyword evidence="2" id="KW-0597">Phosphoprotein</keyword>
<evidence type="ECO:0000313" key="4">
    <source>
        <dbReference type="EMBL" id="RBP16098.1"/>
    </source>
</evidence>
<reference evidence="4 5" key="1">
    <citation type="submission" date="2018-06" db="EMBL/GenBank/DDBJ databases">
        <title>Genomic Encyclopedia of Type Strains, Phase IV (KMG-IV): sequencing the most valuable type-strain genomes for metagenomic binning, comparative biology and taxonomic classification.</title>
        <authorList>
            <person name="Goeker M."/>
        </authorList>
    </citation>
    <scope>NUCLEOTIDE SEQUENCE [LARGE SCALE GENOMIC DNA]</scope>
    <source>
        <strain evidence="4 5">DSM 24875</strain>
    </source>
</reference>
<feature type="domain" description="Response regulatory" evidence="3">
    <location>
        <begin position="138"/>
        <end position="252"/>
    </location>
</feature>
<dbReference type="InterPro" id="IPR001932">
    <property type="entry name" value="PPM-type_phosphatase-like_dom"/>
</dbReference>
<dbReference type="Gene3D" id="3.30.565.10">
    <property type="entry name" value="Histidine kinase-like ATPase, C-terminal domain"/>
    <property type="match status" value="1"/>
</dbReference>
<dbReference type="InterPro" id="IPR001789">
    <property type="entry name" value="Sig_transdc_resp-reg_receiver"/>
</dbReference>